<dbReference type="EMBL" id="JH159152">
    <property type="protein sequence ID" value="EGZ24818.1"/>
    <property type="molecule type" value="Genomic_DNA"/>
</dbReference>
<reference evidence="2 3" key="1">
    <citation type="journal article" date="2006" name="Science">
        <title>Phytophthora genome sequences uncover evolutionary origins and mechanisms of pathogenesis.</title>
        <authorList>
            <person name="Tyler B.M."/>
            <person name="Tripathy S."/>
            <person name="Zhang X."/>
            <person name="Dehal P."/>
            <person name="Jiang R.H."/>
            <person name="Aerts A."/>
            <person name="Arredondo F.D."/>
            <person name="Baxter L."/>
            <person name="Bensasson D."/>
            <person name="Beynon J.L."/>
            <person name="Chapman J."/>
            <person name="Damasceno C.M."/>
            <person name="Dorrance A.E."/>
            <person name="Dou D."/>
            <person name="Dickerman A.W."/>
            <person name="Dubchak I.L."/>
            <person name="Garbelotto M."/>
            <person name="Gijzen M."/>
            <person name="Gordon S.G."/>
            <person name="Govers F."/>
            <person name="Grunwald N.J."/>
            <person name="Huang W."/>
            <person name="Ivors K.L."/>
            <person name="Jones R.W."/>
            <person name="Kamoun S."/>
            <person name="Krampis K."/>
            <person name="Lamour K.H."/>
            <person name="Lee M.K."/>
            <person name="McDonald W.H."/>
            <person name="Medina M."/>
            <person name="Meijer H.J."/>
            <person name="Nordberg E.K."/>
            <person name="Maclean D.J."/>
            <person name="Ospina-Giraldo M.D."/>
            <person name="Morris P.F."/>
            <person name="Phuntumart V."/>
            <person name="Putnam N.H."/>
            <person name="Rash S."/>
            <person name="Rose J.K."/>
            <person name="Sakihama Y."/>
            <person name="Salamov A.A."/>
            <person name="Savidor A."/>
            <person name="Scheuring C.F."/>
            <person name="Smith B.M."/>
            <person name="Sobral B.W."/>
            <person name="Terry A."/>
            <person name="Torto-Alalibo T.A."/>
            <person name="Win J."/>
            <person name="Xu Z."/>
            <person name="Zhang H."/>
            <person name="Grigoriev I.V."/>
            <person name="Rokhsar D.S."/>
            <person name="Boore J.L."/>
        </authorList>
    </citation>
    <scope>NUCLEOTIDE SEQUENCE [LARGE SCALE GENOMIC DNA]</scope>
    <source>
        <strain evidence="2 3">P6497</strain>
    </source>
</reference>
<sequence length="94" mass="11079">ENILLLWDDFSGHWTTEVKEYAASINVVLLKVPPRYTYVRQPADTSWNKPLKAGLRALWIERLRSQLVERLRAEYAEDPFKLKPPSRIDIAEWV</sequence>
<feature type="domain" description="DDE-1" evidence="1">
    <location>
        <begin position="2"/>
        <end position="64"/>
    </location>
</feature>
<gene>
    <name evidence="2" type="ORF">PHYSODRAFT_433033</name>
</gene>
<dbReference type="AlphaFoldDB" id="G4YTT1"/>
<proteinExistence type="predicted"/>
<feature type="non-terminal residue" evidence="2">
    <location>
        <position position="94"/>
    </location>
</feature>
<dbReference type="KEGG" id="psoj:PHYSODRAFT_433033"/>
<dbReference type="InterPro" id="IPR004875">
    <property type="entry name" value="DDE_SF_endonuclease_dom"/>
</dbReference>
<dbReference type="GO" id="GO:0003676">
    <property type="term" value="F:nucleic acid binding"/>
    <property type="evidence" value="ECO:0007669"/>
    <property type="project" value="InterPro"/>
</dbReference>
<dbReference type="Proteomes" id="UP000002640">
    <property type="component" value="Unassembled WGS sequence"/>
</dbReference>
<organism evidence="2 3">
    <name type="scientific">Phytophthora sojae (strain P6497)</name>
    <name type="common">Soybean stem and root rot agent</name>
    <name type="synonym">Phytophthora megasperma f. sp. glycines</name>
    <dbReference type="NCBI Taxonomy" id="1094619"/>
    <lineage>
        <taxon>Eukaryota</taxon>
        <taxon>Sar</taxon>
        <taxon>Stramenopiles</taxon>
        <taxon>Oomycota</taxon>
        <taxon>Peronosporomycetes</taxon>
        <taxon>Peronosporales</taxon>
        <taxon>Peronosporaceae</taxon>
        <taxon>Phytophthora</taxon>
    </lineage>
</organism>
<accession>G4YTT1</accession>
<name>G4YTT1_PHYSP</name>
<dbReference type="RefSeq" id="XP_009520106.1">
    <property type="nucleotide sequence ID" value="XM_009521811.1"/>
</dbReference>
<dbReference type="Pfam" id="PF03184">
    <property type="entry name" value="DDE_1"/>
    <property type="match status" value="1"/>
</dbReference>
<feature type="non-terminal residue" evidence="2">
    <location>
        <position position="1"/>
    </location>
</feature>
<keyword evidence="3" id="KW-1185">Reference proteome</keyword>
<dbReference type="InParanoid" id="G4YTT1"/>
<protein>
    <recommendedName>
        <fullName evidence="1">DDE-1 domain-containing protein</fullName>
    </recommendedName>
</protein>
<evidence type="ECO:0000313" key="2">
    <source>
        <dbReference type="EMBL" id="EGZ24818.1"/>
    </source>
</evidence>
<evidence type="ECO:0000259" key="1">
    <source>
        <dbReference type="Pfam" id="PF03184"/>
    </source>
</evidence>
<dbReference type="GeneID" id="20652352"/>
<evidence type="ECO:0000313" key="3">
    <source>
        <dbReference type="Proteomes" id="UP000002640"/>
    </source>
</evidence>